<dbReference type="EMBL" id="JBHRZH010000056">
    <property type="protein sequence ID" value="MFC3766672.1"/>
    <property type="molecule type" value="Genomic_DNA"/>
</dbReference>
<reference evidence="3" key="1">
    <citation type="journal article" date="2019" name="Int. J. Syst. Evol. Microbiol.">
        <title>The Global Catalogue of Microorganisms (GCM) 10K type strain sequencing project: providing services to taxonomists for standard genome sequencing and annotation.</title>
        <authorList>
            <consortium name="The Broad Institute Genomics Platform"/>
            <consortium name="The Broad Institute Genome Sequencing Center for Infectious Disease"/>
            <person name="Wu L."/>
            <person name="Ma J."/>
        </authorList>
    </citation>
    <scope>NUCLEOTIDE SEQUENCE [LARGE SCALE GENOMIC DNA]</scope>
    <source>
        <strain evidence="3">CGMCC 4.7241</strain>
    </source>
</reference>
<organism evidence="2 3">
    <name type="scientific">Tenggerimyces flavus</name>
    <dbReference type="NCBI Taxonomy" id="1708749"/>
    <lineage>
        <taxon>Bacteria</taxon>
        <taxon>Bacillati</taxon>
        <taxon>Actinomycetota</taxon>
        <taxon>Actinomycetes</taxon>
        <taxon>Propionibacteriales</taxon>
        <taxon>Nocardioidaceae</taxon>
        <taxon>Tenggerimyces</taxon>
    </lineage>
</organism>
<accession>A0ABV7YNT0</accession>
<evidence type="ECO:0000313" key="3">
    <source>
        <dbReference type="Proteomes" id="UP001595699"/>
    </source>
</evidence>
<dbReference type="NCBIfam" id="NF046112">
    <property type="entry name" value="MSMEG_6209_Nter"/>
    <property type="match status" value="1"/>
</dbReference>
<name>A0ABV7YNT0_9ACTN</name>
<dbReference type="Gene3D" id="1.10.8.1060">
    <property type="entry name" value="Corynebacterium glutamicum thioredoxin-dependent arsenate reductase, N-terminal domain"/>
    <property type="match status" value="1"/>
</dbReference>
<proteinExistence type="predicted"/>
<protein>
    <submittedName>
        <fullName evidence="2">Three-helix bundle dimerization domain-containing protein</fullName>
    </submittedName>
</protein>
<feature type="region of interest" description="Disordered" evidence="1">
    <location>
        <begin position="1"/>
        <end position="22"/>
    </location>
</feature>
<comment type="caution">
    <text evidence="2">The sequence shown here is derived from an EMBL/GenBank/DDBJ whole genome shotgun (WGS) entry which is preliminary data.</text>
</comment>
<evidence type="ECO:0000256" key="1">
    <source>
        <dbReference type="SAM" id="MobiDB-lite"/>
    </source>
</evidence>
<keyword evidence="3" id="KW-1185">Reference proteome</keyword>
<gene>
    <name evidence="2" type="ORF">ACFOUW_37995</name>
</gene>
<evidence type="ECO:0000313" key="2">
    <source>
        <dbReference type="EMBL" id="MFC3766672.1"/>
    </source>
</evidence>
<dbReference type="Proteomes" id="UP001595699">
    <property type="component" value="Unassembled WGS sequence"/>
</dbReference>
<sequence>MAHDLDEIRTDAENPDHDPIAQQLDQLKQRLVQQYAGRADVNEGVVSGLVDQAQRQFEHAKIRTYVPILVEREAHVQLGRPEPAAV</sequence>
<dbReference type="RefSeq" id="WP_205118264.1">
    <property type="nucleotide sequence ID" value="NZ_JAFBCM010000001.1"/>
</dbReference>
<feature type="compositionally biased region" description="Basic and acidic residues" evidence="1">
    <location>
        <begin position="1"/>
        <end position="19"/>
    </location>
</feature>